<dbReference type="AlphaFoldDB" id="A0A255Y665"/>
<feature type="domain" description="UspA" evidence="2">
    <location>
        <begin position="2"/>
        <end position="140"/>
    </location>
</feature>
<accession>A0A255Y665</accession>
<protein>
    <recommendedName>
        <fullName evidence="2">UspA domain-containing protein</fullName>
    </recommendedName>
</protein>
<evidence type="ECO:0000313" key="4">
    <source>
        <dbReference type="Proteomes" id="UP000216991"/>
    </source>
</evidence>
<dbReference type="PANTHER" id="PTHR46268">
    <property type="entry name" value="STRESS RESPONSE PROTEIN NHAX"/>
    <property type="match status" value="1"/>
</dbReference>
<dbReference type="Proteomes" id="UP000216991">
    <property type="component" value="Unassembled WGS sequence"/>
</dbReference>
<dbReference type="Pfam" id="PF00582">
    <property type="entry name" value="Usp"/>
    <property type="match status" value="2"/>
</dbReference>
<sequence length="269" mass="28271">MTTILVHIEGDEGQASRLAAAFDLARACQGHLVCLSVLPYAAYALGDPAMGAFPVTTLIDAVEARRGEERAAVEARLRREGLSWEWQSGDGDSADRLVEHARLADVVVMSAGPYARAAALKMGITGDVAVRAPAPVLAVPEAATRFDVAGPALVCWDGSQEAARTLRQAIPLLKLASGVTLLTVSEKDSPFTGRVAAAFLSRHGVAADVVERDAGAASVEQVIRSVAAERQASWLVQGAYGHSRVREMLFGGVTRGLLSDAPLPILMGH</sequence>
<comment type="similarity">
    <text evidence="1">Belongs to the universal stress protein A family.</text>
</comment>
<evidence type="ECO:0000256" key="1">
    <source>
        <dbReference type="ARBA" id="ARBA00008791"/>
    </source>
</evidence>
<reference evidence="3 4" key="1">
    <citation type="submission" date="2017-07" db="EMBL/GenBank/DDBJ databases">
        <title>Sandarakinorhabdus cyanobacteriorum sp. nov., a novel bacterium isolated from cyanobacterial aggregates in a eutrophic lake.</title>
        <authorList>
            <person name="Cai H."/>
        </authorList>
    </citation>
    <scope>NUCLEOTIDE SEQUENCE [LARGE SCALE GENOMIC DNA]</scope>
    <source>
        <strain evidence="3 4">TH057</strain>
    </source>
</reference>
<feature type="domain" description="UspA" evidence="2">
    <location>
        <begin position="153"/>
        <end position="267"/>
    </location>
</feature>
<dbReference type="InterPro" id="IPR006015">
    <property type="entry name" value="Universal_stress_UspA"/>
</dbReference>
<dbReference type="PANTHER" id="PTHR46268:SF15">
    <property type="entry name" value="UNIVERSAL STRESS PROTEIN HP_0031"/>
    <property type="match status" value="1"/>
</dbReference>
<dbReference type="Gene3D" id="3.40.50.12370">
    <property type="match status" value="1"/>
</dbReference>
<dbReference type="SUPFAM" id="SSF52402">
    <property type="entry name" value="Adenine nucleotide alpha hydrolases-like"/>
    <property type="match status" value="2"/>
</dbReference>
<dbReference type="OrthoDB" id="9804721at2"/>
<dbReference type="CDD" id="cd00293">
    <property type="entry name" value="USP-like"/>
    <property type="match status" value="2"/>
</dbReference>
<gene>
    <name evidence="3" type="ORF">CHU93_15310</name>
</gene>
<organism evidence="3 4">
    <name type="scientific">Sandarakinorhabdus cyanobacteriorum</name>
    <dbReference type="NCBI Taxonomy" id="1981098"/>
    <lineage>
        <taxon>Bacteria</taxon>
        <taxon>Pseudomonadati</taxon>
        <taxon>Pseudomonadota</taxon>
        <taxon>Alphaproteobacteria</taxon>
        <taxon>Sphingomonadales</taxon>
        <taxon>Sphingosinicellaceae</taxon>
        <taxon>Sandarakinorhabdus</taxon>
    </lineage>
</organism>
<evidence type="ECO:0000259" key="2">
    <source>
        <dbReference type="Pfam" id="PF00582"/>
    </source>
</evidence>
<proteinExistence type="inferred from homology"/>
<name>A0A255Y665_9SPHN</name>
<keyword evidence="4" id="KW-1185">Reference proteome</keyword>
<dbReference type="RefSeq" id="WP_094475020.1">
    <property type="nucleotide sequence ID" value="NZ_NOXT01000124.1"/>
</dbReference>
<dbReference type="InterPro" id="IPR006016">
    <property type="entry name" value="UspA"/>
</dbReference>
<dbReference type="EMBL" id="NOXT01000124">
    <property type="protein sequence ID" value="OYQ24726.1"/>
    <property type="molecule type" value="Genomic_DNA"/>
</dbReference>
<comment type="caution">
    <text evidence="3">The sequence shown here is derived from an EMBL/GenBank/DDBJ whole genome shotgun (WGS) entry which is preliminary data.</text>
</comment>
<evidence type="ECO:0000313" key="3">
    <source>
        <dbReference type="EMBL" id="OYQ24726.1"/>
    </source>
</evidence>
<dbReference type="PRINTS" id="PR01438">
    <property type="entry name" value="UNVRSLSTRESS"/>
</dbReference>